<evidence type="ECO:0000256" key="6">
    <source>
        <dbReference type="RuleBase" id="RU004524"/>
    </source>
</evidence>
<dbReference type="eggNOG" id="COG0184">
    <property type="taxonomic scope" value="Bacteria"/>
</dbReference>
<dbReference type="CDD" id="cd00353">
    <property type="entry name" value="Ribosomal_S15p_S13e"/>
    <property type="match status" value="1"/>
</dbReference>
<dbReference type="OrthoDB" id="9799262at2"/>
<dbReference type="InterPro" id="IPR009068">
    <property type="entry name" value="uS15_NS1_RNA-bd_sf"/>
</dbReference>
<keyword evidence="8" id="KW-1185">Reference proteome</keyword>
<dbReference type="InterPro" id="IPR005290">
    <property type="entry name" value="Ribosomal_uS15_bac-type"/>
</dbReference>
<accession>A0A0A0EJ12</accession>
<dbReference type="GO" id="GO:0003735">
    <property type="term" value="F:structural constituent of ribosome"/>
    <property type="evidence" value="ECO:0007669"/>
    <property type="project" value="InterPro"/>
</dbReference>
<comment type="caution">
    <text evidence="7">The sequence shown here is derived from an EMBL/GenBank/DDBJ whole genome shotgun (WGS) entry which is preliminary data.</text>
</comment>
<sequence>MSITVEEKTRLMKEYATKEGDTGSPEVQVAILSSRIATLTEHFKEHKKDNHGRRGLLKMVAQRRKLLDYLKGKDEARYQDLIKRLGLRR</sequence>
<keyword evidence="4 6" id="KW-0699">rRNA-binding</keyword>
<dbReference type="Pfam" id="PF00312">
    <property type="entry name" value="Ribosomal_S15"/>
    <property type="match status" value="1"/>
</dbReference>
<dbReference type="GO" id="GO:0019843">
    <property type="term" value="F:rRNA binding"/>
    <property type="evidence" value="ECO:0007669"/>
    <property type="project" value="UniProtKB-UniRule"/>
</dbReference>
<dbReference type="FunFam" id="1.10.287.10:FF:000002">
    <property type="entry name" value="30S ribosomal protein S15"/>
    <property type="match status" value="1"/>
</dbReference>
<evidence type="ECO:0000256" key="2">
    <source>
        <dbReference type="ARBA" id="ARBA00023274"/>
    </source>
</evidence>
<dbReference type="AlphaFoldDB" id="A0A0A0EJ12"/>
<comment type="subunit">
    <text evidence="3 4">Part of the 30S ribosomal subunit. Forms a bridge to the 50S subunit in the 70S ribosome, contacting the 23S rRNA.</text>
</comment>
<keyword evidence="2 4" id="KW-0687">Ribonucleoprotein</keyword>
<name>A0A0A0EJ12_9RHOB</name>
<dbReference type="PANTHER" id="PTHR23321">
    <property type="entry name" value="RIBOSOMAL PROTEIN S15, BACTERIAL AND ORGANELLAR"/>
    <property type="match status" value="1"/>
</dbReference>
<comment type="function">
    <text evidence="4 6">One of the primary rRNA binding proteins, it binds directly to 16S rRNA where it helps nucleate assembly of the platform of the 30S subunit by binding and bridging several RNA helices of the 16S rRNA.</text>
</comment>
<evidence type="ECO:0000256" key="4">
    <source>
        <dbReference type="HAMAP-Rule" id="MF_01343"/>
    </source>
</evidence>
<keyword evidence="4 6" id="KW-0694">RNA-binding</keyword>
<dbReference type="InterPro" id="IPR000589">
    <property type="entry name" value="Ribosomal_uS15"/>
</dbReference>
<dbReference type="SMART" id="SM01387">
    <property type="entry name" value="Ribosomal_S15"/>
    <property type="match status" value="1"/>
</dbReference>
<gene>
    <name evidence="4" type="primary">rpsO</name>
    <name evidence="7" type="ORF">ATO9_01115</name>
</gene>
<dbReference type="GO" id="GO:0022627">
    <property type="term" value="C:cytosolic small ribosomal subunit"/>
    <property type="evidence" value="ECO:0007669"/>
    <property type="project" value="TreeGrafter"/>
</dbReference>
<keyword evidence="1 4" id="KW-0689">Ribosomal protein</keyword>
<organism evidence="7 8">
    <name type="scientific">Pseudooceanicola atlanticus</name>
    <dbReference type="NCBI Taxonomy" id="1461694"/>
    <lineage>
        <taxon>Bacteria</taxon>
        <taxon>Pseudomonadati</taxon>
        <taxon>Pseudomonadota</taxon>
        <taxon>Alphaproteobacteria</taxon>
        <taxon>Rhodobacterales</taxon>
        <taxon>Paracoccaceae</taxon>
        <taxon>Pseudooceanicola</taxon>
    </lineage>
</organism>
<comment type="function">
    <text evidence="4">Forms an intersubunit bridge (bridge B4) with the 23S rRNA of the 50S subunit in the ribosome.</text>
</comment>
<dbReference type="SUPFAM" id="SSF47060">
    <property type="entry name" value="S15/NS1 RNA-binding domain"/>
    <property type="match status" value="1"/>
</dbReference>
<dbReference type="Gene3D" id="1.10.287.10">
    <property type="entry name" value="S15/NS1, RNA-binding"/>
    <property type="match status" value="1"/>
</dbReference>
<dbReference type="EMBL" id="AQQX01000001">
    <property type="protein sequence ID" value="KGM50138.1"/>
    <property type="molecule type" value="Genomic_DNA"/>
</dbReference>
<evidence type="ECO:0000313" key="8">
    <source>
        <dbReference type="Proteomes" id="UP000030004"/>
    </source>
</evidence>
<dbReference type="PANTHER" id="PTHR23321:SF26">
    <property type="entry name" value="SMALL RIBOSOMAL SUBUNIT PROTEIN US15M"/>
    <property type="match status" value="1"/>
</dbReference>
<dbReference type="Proteomes" id="UP000030004">
    <property type="component" value="Unassembled WGS sequence"/>
</dbReference>
<proteinExistence type="inferred from homology"/>
<evidence type="ECO:0000256" key="3">
    <source>
        <dbReference type="ARBA" id="ARBA00064542"/>
    </source>
</evidence>
<evidence type="ECO:0000256" key="5">
    <source>
        <dbReference type="RuleBase" id="RU003919"/>
    </source>
</evidence>
<dbReference type="HAMAP" id="MF_01343_B">
    <property type="entry name" value="Ribosomal_uS15_B"/>
    <property type="match status" value="1"/>
</dbReference>
<protein>
    <recommendedName>
        <fullName evidence="4">Small ribosomal subunit protein uS15</fullName>
    </recommendedName>
</protein>
<dbReference type="RefSeq" id="WP_043743915.1">
    <property type="nucleotide sequence ID" value="NZ_AQQX01000001.1"/>
</dbReference>
<dbReference type="Gene3D" id="6.10.250.3130">
    <property type="match status" value="1"/>
</dbReference>
<evidence type="ECO:0000313" key="7">
    <source>
        <dbReference type="EMBL" id="KGM50138.1"/>
    </source>
</evidence>
<dbReference type="PROSITE" id="PS00362">
    <property type="entry name" value="RIBOSOMAL_S15"/>
    <property type="match status" value="1"/>
</dbReference>
<dbReference type="STRING" id="1461694.ATO9_01115"/>
<evidence type="ECO:0000256" key="1">
    <source>
        <dbReference type="ARBA" id="ARBA00022980"/>
    </source>
</evidence>
<reference evidence="7 8" key="1">
    <citation type="journal article" date="2015" name="Antonie Van Leeuwenhoek">
        <title>Pseudooceanicola atlanticus gen. nov. sp. nov., isolated from surface seawater of the Atlantic Ocean and reclassification of Oceanicola batsensis, Oceanicola marinus, Oceanicola nitratireducens, Oceanicola nanhaiensis, Oceanicola antarcticus and Oceanicola flagellatus, as Pseudooceanicola batsensis comb. nov., Pseudooceanicola marinus comb. nov., Pseudooceanicola nitratireducens comb. nov., Pseudooceanicola nanhaiensis comb. nov., Pseudooceanicola antarcticus comb. nov., and Pseudooceanicola flagellatus comb. nov.</title>
        <authorList>
            <person name="Lai Q."/>
            <person name="Li G."/>
            <person name="Liu X."/>
            <person name="Du Y."/>
            <person name="Sun F."/>
            <person name="Shao Z."/>
        </authorList>
    </citation>
    <scope>NUCLEOTIDE SEQUENCE [LARGE SCALE GENOMIC DNA]</scope>
    <source>
        <strain evidence="7 8">22II-s11g</strain>
    </source>
</reference>
<dbReference type="GO" id="GO:0006412">
    <property type="term" value="P:translation"/>
    <property type="evidence" value="ECO:0007669"/>
    <property type="project" value="UniProtKB-UniRule"/>
</dbReference>
<dbReference type="NCBIfam" id="TIGR00952">
    <property type="entry name" value="S15_bact"/>
    <property type="match status" value="1"/>
</dbReference>
<comment type="similarity">
    <text evidence="4 5">Belongs to the universal ribosomal protein uS15 family.</text>
</comment>